<dbReference type="Proteomes" id="UP001597151">
    <property type="component" value="Unassembled WGS sequence"/>
</dbReference>
<dbReference type="RefSeq" id="WP_380791997.1">
    <property type="nucleotide sequence ID" value="NZ_JBHTKR010000004.1"/>
</dbReference>
<name>A0ABW3TI09_9RHOB</name>
<comment type="caution">
    <text evidence="7">The sequence shown here is derived from an EMBL/GenBank/DDBJ whole genome shotgun (WGS) entry which is preliminary data.</text>
</comment>
<accession>A0ABW3TI09</accession>
<dbReference type="InterPro" id="IPR006664">
    <property type="entry name" value="OMP_bac"/>
</dbReference>
<proteinExistence type="predicted"/>
<evidence type="ECO:0000313" key="7">
    <source>
        <dbReference type="EMBL" id="MFD1195380.1"/>
    </source>
</evidence>
<gene>
    <name evidence="7" type="ORF">ACFQ3C_11925</name>
</gene>
<dbReference type="PRINTS" id="PR01021">
    <property type="entry name" value="OMPADOMAIN"/>
</dbReference>
<evidence type="ECO:0000259" key="6">
    <source>
        <dbReference type="PROSITE" id="PS51123"/>
    </source>
</evidence>
<sequence length="325" mass="34081">MALIIGLALASPSAALELTLPFSSQLTTRVVTAPDSHALAIGPYADGQLPVLDLEGQVERQVFRIPGQALTTLQIFAPLREQIIAAGYDTIFECHAASCGGFDFRFATEVISAPDMYVDLTDFRFLSAARGEQDHLGLLVSASSNAGFLQMIRVTATVAAEALRVSRPGVPAQARTPTGTESPAEPGTAQTGNPTPSQASLSLADSLNRMGHVILSDLSFPTGSSRLASGSTPSLESLADFLRADPTRRVALVGHTDAVGALAGNIALSRQRAAAVRDRLVTEYGIPANQMEAEGMGYLSPIAPNTTAAGREANRRVEAVLLNTE</sequence>
<evidence type="ECO:0000313" key="8">
    <source>
        <dbReference type="Proteomes" id="UP001597151"/>
    </source>
</evidence>
<dbReference type="EMBL" id="JBHTKR010000004">
    <property type="protein sequence ID" value="MFD1195380.1"/>
    <property type="molecule type" value="Genomic_DNA"/>
</dbReference>
<evidence type="ECO:0000256" key="5">
    <source>
        <dbReference type="SAM" id="MobiDB-lite"/>
    </source>
</evidence>
<dbReference type="PANTHER" id="PTHR30329">
    <property type="entry name" value="STATOR ELEMENT OF FLAGELLAR MOTOR COMPLEX"/>
    <property type="match status" value="1"/>
</dbReference>
<reference evidence="8" key="1">
    <citation type="journal article" date="2019" name="Int. J. Syst. Evol. Microbiol.">
        <title>The Global Catalogue of Microorganisms (GCM) 10K type strain sequencing project: providing services to taxonomists for standard genome sequencing and annotation.</title>
        <authorList>
            <consortium name="The Broad Institute Genomics Platform"/>
            <consortium name="The Broad Institute Genome Sequencing Center for Infectious Disease"/>
            <person name="Wu L."/>
            <person name="Ma J."/>
        </authorList>
    </citation>
    <scope>NUCLEOTIDE SEQUENCE [LARGE SCALE GENOMIC DNA]</scope>
    <source>
        <strain evidence="8">CCUG 55328</strain>
    </source>
</reference>
<dbReference type="PROSITE" id="PS51123">
    <property type="entry name" value="OMPA_2"/>
    <property type="match status" value="1"/>
</dbReference>
<feature type="domain" description="OmpA-like" evidence="6">
    <location>
        <begin position="209"/>
        <end position="325"/>
    </location>
</feature>
<evidence type="ECO:0000256" key="2">
    <source>
        <dbReference type="ARBA" id="ARBA00023136"/>
    </source>
</evidence>
<dbReference type="SUPFAM" id="SSF103088">
    <property type="entry name" value="OmpA-like"/>
    <property type="match status" value="1"/>
</dbReference>
<keyword evidence="2 4" id="KW-0472">Membrane</keyword>
<dbReference type="PANTHER" id="PTHR30329:SF21">
    <property type="entry name" value="LIPOPROTEIN YIAD-RELATED"/>
    <property type="match status" value="1"/>
</dbReference>
<dbReference type="Pfam" id="PF00691">
    <property type="entry name" value="OmpA"/>
    <property type="match status" value="1"/>
</dbReference>
<evidence type="ECO:0000256" key="1">
    <source>
        <dbReference type="ARBA" id="ARBA00004442"/>
    </source>
</evidence>
<feature type="region of interest" description="Disordered" evidence="5">
    <location>
        <begin position="168"/>
        <end position="200"/>
    </location>
</feature>
<organism evidence="7 8">
    <name type="scientific">Seohaeicola saemankumensis</name>
    <dbReference type="NCBI Taxonomy" id="481181"/>
    <lineage>
        <taxon>Bacteria</taxon>
        <taxon>Pseudomonadati</taxon>
        <taxon>Pseudomonadota</taxon>
        <taxon>Alphaproteobacteria</taxon>
        <taxon>Rhodobacterales</taxon>
        <taxon>Roseobacteraceae</taxon>
        <taxon>Seohaeicola</taxon>
    </lineage>
</organism>
<dbReference type="InterPro" id="IPR036737">
    <property type="entry name" value="OmpA-like_sf"/>
</dbReference>
<dbReference type="InterPro" id="IPR050330">
    <property type="entry name" value="Bact_OuterMem_StrucFunc"/>
</dbReference>
<dbReference type="CDD" id="cd07185">
    <property type="entry name" value="OmpA_C-like"/>
    <property type="match status" value="1"/>
</dbReference>
<protein>
    <submittedName>
        <fullName evidence="7">OmpA family protein</fullName>
    </submittedName>
</protein>
<keyword evidence="8" id="KW-1185">Reference proteome</keyword>
<evidence type="ECO:0000256" key="3">
    <source>
        <dbReference type="ARBA" id="ARBA00023237"/>
    </source>
</evidence>
<dbReference type="Gene3D" id="3.30.1330.60">
    <property type="entry name" value="OmpA-like domain"/>
    <property type="match status" value="1"/>
</dbReference>
<evidence type="ECO:0000256" key="4">
    <source>
        <dbReference type="PROSITE-ProRule" id="PRU00473"/>
    </source>
</evidence>
<feature type="compositionally biased region" description="Polar residues" evidence="5">
    <location>
        <begin position="188"/>
        <end position="200"/>
    </location>
</feature>
<keyword evidence="3" id="KW-0998">Cell outer membrane</keyword>
<comment type="subcellular location">
    <subcellularLocation>
        <location evidence="1">Cell outer membrane</location>
    </subcellularLocation>
</comment>
<dbReference type="InterPro" id="IPR006665">
    <property type="entry name" value="OmpA-like"/>
</dbReference>